<dbReference type="Proteomes" id="UP001530400">
    <property type="component" value="Unassembled WGS sequence"/>
</dbReference>
<accession>A0ABD3NHB5</accession>
<gene>
    <name evidence="2" type="ORF">ACHAWO_001433</name>
</gene>
<keyword evidence="1" id="KW-0812">Transmembrane</keyword>
<organism evidence="2 3">
    <name type="scientific">Cyclotella atomus</name>
    <dbReference type="NCBI Taxonomy" id="382360"/>
    <lineage>
        <taxon>Eukaryota</taxon>
        <taxon>Sar</taxon>
        <taxon>Stramenopiles</taxon>
        <taxon>Ochrophyta</taxon>
        <taxon>Bacillariophyta</taxon>
        <taxon>Coscinodiscophyceae</taxon>
        <taxon>Thalassiosirophycidae</taxon>
        <taxon>Stephanodiscales</taxon>
        <taxon>Stephanodiscaceae</taxon>
        <taxon>Cyclotella</taxon>
    </lineage>
</organism>
<reference evidence="2 3" key="1">
    <citation type="submission" date="2024-10" db="EMBL/GenBank/DDBJ databases">
        <title>Updated reference genomes for cyclostephanoid diatoms.</title>
        <authorList>
            <person name="Roberts W.R."/>
            <person name="Alverson A.J."/>
        </authorList>
    </citation>
    <scope>NUCLEOTIDE SEQUENCE [LARGE SCALE GENOMIC DNA]</scope>
    <source>
        <strain evidence="2 3">AJA010-31</strain>
    </source>
</reference>
<dbReference type="AlphaFoldDB" id="A0ABD3NHB5"/>
<name>A0ABD3NHB5_9STRA</name>
<sequence length="492" mass="54747">MHTIAARTKAAAMLQIILIYFVVYPSSIHKCVAFAPTNPRSSRITKFQPHPTNALGAHIHQPKTRLFNQRNQFDISKPTFDLLSFRLIRSDALLRYNSLNQSEPLRINLFLLATISLLGYPLWCESVTGDVPTFSSSIGAAGLGVACAALFWRERTRRSNQLKRMEKELNAGDLSVRLPVNTAITSVRPETCLMELKSKRRIIAIRGSKEQLQSSGVIDSLCFLRRRLLQSQILVVLIPTDGVKSKNDWGFDNNQLGDALWLGDACNLAEWEDYFNELVENPSNELAWFALNFNGRSIASGLNEAPRLLELLGQQLQPMEILDESDEPEILEGDTASTVKDILEKQKQFYKVLTGSDNDVEMQKVYSTKSTEEVNEVLAGGGRLDNWSTCLEPSARPSGMLISGSDVYISSPTTAYSTCIEFPTNTGIDGATLLAVQRWVRENIDKDWKLELHQTIPWSSGSRAGGTLICDCRGCVALARNDEKRTFGGLIG</sequence>
<feature type="transmembrane region" description="Helical" evidence="1">
    <location>
        <begin position="134"/>
        <end position="152"/>
    </location>
</feature>
<feature type="transmembrane region" description="Helical" evidence="1">
    <location>
        <begin position="105"/>
        <end position="122"/>
    </location>
</feature>
<keyword evidence="3" id="KW-1185">Reference proteome</keyword>
<keyword evidence="1" id="KW-1133">Transmembrane helix</keyword>
<evidence type="ECO:0000313" key="3">
    <source>
        <dbReference type="Proteomes" id="UP001530400"/>
    </source>
</evidence>
<keyword evidence="1" id="KW-0472">Membrane</keyword>
<comment type="caution">
    <text evidence="2">The sequence shown here is derived from an EMBL/GenBank/DDBJ whole genome shotgun (WGS) entry which is preliminary data.</text>
</comment>
<evidence type="ECO:0000313" key="2">
    <source>
        <dbReference type="EMBL" id="KAL3775419.1"/>
    </source>
</evidence>
<evidence type="ECO:0000256" key="1">
    <source>
        <dbReference type="SAM" id="Phobius"/>
    </source>
</evidence>
<proteinExistence type="predicted"/>
<protein>
    <submittedName>
        <fullName evidence="2">Uncharacterized protein</fullName>
    </submittedName>
</protein>
<dbReference type="EMBL" id="JALLPJ020001155">
    <property type="protein sequence ID" value="KAL3775419.1"/>
    <property type="molecule type" value="Genomic_DNA"/>
</dbReference>